<feature type="non-terminal residue" evidence="2">
    <location>
        <position position="1"/>
    </location>
</feature>
<gene>
    <name evidence="2" type="ORF">BB559_007183</name>
</gene>
<organism evidence="2 3">
    <name type="scientific">Furculomyces boomerangus</name>
    <dbReference type="NCBI Taxonomy" id="61424"/>
    <lineage>
        <taxon>Eukaryota</taxon>
        <taxon>Fungi</taxon>
        <taxon>Fungi incertae sedis</taxon>
        <taxon>Zoopagomycota</taxon>
        <taxon>Kickxellomycotina</taxon>
        <taxon>Harpellomycetes</taxon>
        <taxon>Harpellales</taxon>
        <taxon>Harpellaceae</taxon>
        <taxon>Furculomyces</taxon>
    </lineage>
</organism>
<reference evidence="2 3" key="1">
    <citation type="journal article" date="2018" name="MBio">
        <title>Comparative Genomics Reveals the Core Gene Toolbox for the Fungus-Insect Symbiosis.</title>
        <authorList>
            <person name="Wang Y."/>
            <person name="Stata M."/>
            <person name="Wang W."/>
            <person name="Stajich J.E."/>
            <person name="White M.M."/>
            <person name="Moncalvo J.M."/>
        </authorList>
    </citation>
    <scope>NUCLEOTIDE SEQUENCE [LARGE SCALE GENOMIC DNA]</scope>
    <source>
        <strain evidence="2 3">AUS-77-4</strain>
    </source>
</reference>
<protein>
    <submittedName>
        <fullName evidence="2">Uncharacterized protein</fullName>
    </submittedName>
</protein>
<feature type="region of interest" description="Disordered" evidence="1">
    <location>
        <begin position="1"/>
        <end position="68"/>
    </location>
</feature>
<comment type="caution">
    <text evidence="2">The sequence shown here is derived from an EMBL/GenBank/DDBJ whole genome shotgun (WGS) entry which is preliminary data.</text>
</comment>
<evidence type="ECO:0000313" key="2">
    <source>
        <dbReference type="EMBL" id="PVU85149.1"/>
    </source>
</evidence>
<proteinExistence type="predicted"/>
<keyword evidence="3" id="KW-1185">Reference proteome</keyword>
<evidence type="ECO:0000256" key="1">
    <source>
        <dbReference type="SAM" id="MobiDB-lite"/>
    </source>
</evidence>
<sequence>ILLNQEPSINELEPDNISSNQSSISDNESILSENSFLNNPTTTHKNPTKPPPVELNIEPSDNDTIPPEYSQYSKGMILPKSHFINSISSINSELLSKLKESLTNDEHIKKLFPDFSINGEIGYCT</sequence>
<feature type="compositionally biased region" description="Low complexity" evidence="1">
    <location>
        <begin position="16"/>
        <end position="30"/>
    </location>
</feature>
<accession>A0A2T9XYH6</accession>
<dbReference type="AlphaFoldDB" id="A0A2T9XYH6"/>
<evidence type="ECO:0000313" key="3">
    <source>
        <dbReference type="Proteomes" id="UP000245699"/>
    </source>
</evidence>
<dbReference type="Proteomes" id="UP000245699">
    <property type="component" value="Unassembled WGS sequence"/>
</dbReference>
<name>A0A2T9XYH6_9FUNG</name>
<dbReference type="EMBL" id="MBFT01001141">
    <property type="protein sequence ID" value="PVU85149.1"/>
    <property type="molecule type" value="Genomic_DNA"/>
</dbReference>